<organism evidence="7 8">
    <name type="scientific">Eublepharis macularius</name>
    <name type="common">Leopard gecko</name>
    <name type="synonym">Cyrtodactylus macularius</name>
    <dbReference type="NCBI Taxonomy" id="481883"/>
    <lineage>
        <taxon>Eukaryota</taxon>
        <taxon>Metazoa</taxon>
        <taxon>Chordata</taxon>
        <taxon>Craniata</taxon>
        <taxon>Vertebrata</taxon>
        <taxon>Euteleostomi</taxon>
        <taxon>Lepidosauria</taxon>
        <taxon>Squamata</taxon>
        <taxon>Bifurcata</taxon>
        <taxon>Gekkota</taxon>
        <taxon>Eublepharidae</taxon>
        <taxon>Eublepharinae</taxon>
        <taxon>Eublepharis</taxon>
    </lineage>
</organism>
<dbReference type="InterPro" id="IPR001680">
    <property type="entry name" value="WD40_rpt"/>
</dbReference>
<dbReference type="SUPFAM" id="SSF52540">
    <property type="entry name" value="P-loop containing nucleoside triphosphate hydrolases"/>
    <property type="match status" value="1"/>
</dbReference>
<sequence length="1563" mass="172895">MVVTETKKSQAIPDKVMEKASFVMGQALTHYCDNLDLQNHIDYIQEKMGAFSLAVALIYQIKFVIQKCRSTKRGRPSAASGAHHLTVLPGEHGACPGHKQGLPWQSIPGLQAQAFCQKHGLMFEIIDLRWGIHADMDAGRLATTPLLLEEIRRCQTLSVGPSFVALLGSQYSNCSAPPIIQKQEFEAFRALLLEEPHTLQLLAQWYRKDENAVPPVYVLHRPLQASLIQEKSLVSALRRAAREAERQGLLSGEQHQLLNKSDLHWEIEAGLFSAGDHDLGALVFFREAEALIVPESDGETSQPGKKKAENTPDSEDQQMLADLKAKIAALHPKQLRVHTVSRSWDPTQLRHKPQPKYLKELCEQFIAAINHQVLASLRSQEGSHREPRWLLQELAHHQALGHKQSQAFCWQQALLGHICQRMKQDGNRAHAPLLIRGPPGCGKTAFLCHLSKAVHGSFGQEAVVVLRLLGTSQRSSSLDSLLYSICLQVSLALGLPLPCAEGTSSSVLLFHHLLLSASHQGTKPLIILLDSVEQLCIPRGACMAFWLPKICPPNVHLIVSILLAEHNSLHQALKVPEEYFEMGPLSQEEAREALAKHLAAAGRTLTPAQQALFQQSFPEGGHALPVALVITEAQHWTSYTPLSAQEISLSVTEKTHRLCGYLEQVHGPILVGRALSYLVCSRSGLSEIELKDILSLDNEVLCEIYQLHPSPSMAVLRVPPLLWARLYQDLEKWLEERWADGFLLMGFGHREFLVAVEERYLSAPVQRTQRHLILADFFRGTWSWGMKKPVKLPSSSKPVSVDRKVTPQPLWFSSTTANQRKLSELPFHLLRAGRMEELQRDIFGNMNWIACKTVVSGAGSVADDIEACLAQTSCPQLRLLQDCFLLLQPHVKNMEGQAEVSMVYTELLARLHFFVPSHSSLIGNLCHQCENWLGARPHPVLIPLCGFLYPPEGPLQKTLAGSPKGTTVLELSLDHRLLLAGSQDGTLTVWDTGNFSVLHILTGHSAEVTCVRVFAKGTRAASAAQDHTLRLWSLVSGQEELTIHNVHAGDQPWSQLHIDEKNSIIHWVSSSEVKAWHLETAVPAFQISTESQDGWLLTAVFVPRLVVVTLSEKGALCLWDGGTGQLHSKRMLVGLREEAPTCSVLLTKLGRMMAGFSKGALLTISSDGNSLLGKLPEGIRFLVLSEDESLLAAGSGPRVRVFSIDLKGFHCLLASDLMHTGEVCAAAISADNTTLFTSSFGECIWVWSLSKQGLLTDVLGDTGAPITHLTLWDSTLVSASLYTHYLRVWNIGYDLRHKPLPPSMACTRCTALSHNAKYVYFPQSNNSCKVVIWNSEEGEVCEVLDASGPVQCLEVAEQRNLLFVGLASGTVLVFPLDASQDAGCIPPAENQKPIHHLALSQHEEQLAIACDNLVQVLDMEQGEPGPLINRPAYTFYTQIPGAVISSMALLARYRVLYGMTSGELFLYDCSQAQVFPLEAHNSQVTCLKTSHAEKWAVSGSADSLRCLWDVDLCHWKHKMFFQKQDSSSHDVLCACFSKDDRYVFTGSLDQSITAWDVSQGEQF</sequence>
<reference evidence="8" key="1">
    <citation type="submission" date="2025-08" db="UniProtKB">
        <authorList>
            <consortium name="RefSeq"/>
        </authorList>
    </citation>
    <scope>IDENTIFICATION</scope>
    <source>
        <tissue evidence="8">Blood</tissue>
    </source>
</reference>
<dbReference type="Proteomes" id="UP001190640">
    <property type="component" value="Chromosome 5"/>
</dbReference>
<evidence type="ECO:0000256" key="3">
    <source>
        <dbReference type="PROSITE-ProRule" id="PRU00221"/>
    </source>
</evidence>
<dbReference type="InterPro" id="IPR043365">
    <property type="entry name" value="NWD1"/>
</dbReference>
<dbReference type="Pfam" id="PF05729">
    <property type="entry name" value="NACHT"/>
    <property type="match status" value="1"/>
</dbReference>
<dbReference type="InterPro" id="IPR027417">
    <property type="entry name" value="P-loop_NTPase"/>
</dbReference>
<feature type="repeat" description="WD" evidence="3">
    <location>
        <begin position="1477"/>
        <end position="1511"/>
    </location>
</feature>
<dbReference type="PROSITE" id="PS50294">
    <property type="entry name" value="WD_REPEATS_REGION"/>
    <property type="match status" value="3"/>
</dbReference>
<evidence type="ECO:0000313" key="7">
    <source>
        <dbReference type="Proteomes" id="UP001190640"/>
    </source>
</evidence>
<dbReference type="SUPFAM" id="SSF50978">
    <property type="entry name" value="WD40 repeat-like"/>
    <property type="match status" value="2"/>
</dbReference>
<dbReference type="InterPro" id="IPR036322">
    <property type="entry name" value="WD40_repeat_dom_sf"/>
</dbReference>
<evidence type="ECO:0000256" key="1">
    <source>
        <dbReference type="ARBA" id="ARBA00022574"/>
    </source>
</evidence>
<dbReference type="CTD" id="284434"/>
<dbReference type="InterPro" id="IPR057588">
    <property type="entry name" value="NWD1/2-like_WH"/>
</dbReference>
<protein>
    <submittedName>
        <fullName evidence="8">NACHT domain- and WD repeat-containing protein 1</fullName>
    </submittedName>
</protein>
<keyword evidence="7" id="KW-1185">Reference proteome</keyword>
<evidence type="ECO:0000313" key="8">
    <source>
        <dbReference type="RefSeq" id="XP_054835571.1"/>
    </source>
</evidence>
<dbReference type="InterPro" id="IPR019775">
    <property type="entry name" value="WD40_repeat_CS"/>
</dbReference>
<gene>
    <name evidence="8" type="primary">NWD1</name>
</gene>
<feature type="domain" description="NWD1/2-like winged helix-turn-helix" evidence="6">
    <location>
        <begin position="661"/>
        <end position="763"/>
    </location>
</feature>
<dbReference type="Gene3D" id="2.130.10.10">
    <property type="entry name" value="YVTN repeat-like/Quinoprotein amine dehydrogenase"/>
    <property type="match status" value="3"/>
</dbReference>
<keyword evidence="2" id="KW-0677">Repeat</keyword>
<dbReference type="SMART" id="SM00320">
    <property type="entry name" value="WD40"/>
    <property type="match status" value="10"/>
</dbReference>
<proteinExistence type="predicted"/>
<dbReference type="Pfam" id="PF25469">
    <property type="entry name" value="WHD_NWD1"/>
    <property type="match status" value="1"/>
</dbReference>
<evidence type="ECO:0000256" key="2">
    <source>
        <dbReference type="ARBA" id="ARBA00022737"/>
    </source>
</evidence>
<evidence type="ECO:0000259" key="6">
    <source>
        <dbReference type="Pfam" id="PF25469"/>
    </source>
</evidence>
<dbReference type="PANTHER" id="PTHR45013:SF1">
    <property type="entry name" value="NACHT DOMAIN- AND WD REPEAT-CONTAINING PROTEIN 1"/>
    <property type="match status" value="1"/>
</dbReference>
<dbReference type="Gene3D" id="3.40.50.300">
    <property type="entry name" value="P-loop containing nucleotide triphosphate hydrolases"/>
    <property type="match status" value="1"/>
</dbReference>
<evidence type="ECO:0000256" key="4">
    <source>
        <dbReference type="SAM" id="MobiDB-lite"/>
    </source>
</evidence>
<dbReference type="Pfam" id="PF00400">
    <property type="entry name" value="WD40"/>
    <property type="match status" value="4"/>
</dbReference>
<dbReference type="InterPro" id="IPR007111">
    <property type="entry name" value="NACHT_NTPase"/>
</dbReference>
<accession>A0AA97JE27</accession>
<feature type="domain" description="NACHT" evidence="5">
    <location>
        <begin position="433"/>
        <end position="600"/>
    </location>
</feature>
<feature type="region of interest" description="Disordered" evidence="4">
    <location>
        <begin position="295"/>
        <end position="315"/>
    </location>
</feature>
<dbReference type="PROSITE" id="PS00678">
    <property type="entry name" value="WD_REPEATS_1"/>
    <property type="match status" value="1"/>
</dbReference>
<feature type="repeat" description="WD" evidence="3">
    <location>
        <begin position="959"/>
        <end position="1000"/>
    </location>
</feature>
<dbReference type="InterPro" id="IPR015943">
    <property type="entry name" value="WD40/YVTN_repeat-like_dom_sf"/>
</dbReference>
<dbReference type="PANTHER" id="PTHR45013">
    <property type="entry name" value="NACHT DOMAIN- AND WD REPEAT-CONTAINING PROTEIN 1"/>
    <property type="match status" value="1"/>
</dbReference>
<dbReference type="GeneID" id="129329878"/>
<name>A0AA97JE27_EUBMA</name>
<dbReference type="KEGG" id="emc:129329878"/>
<feature type="repeat" description="WD" evidence="3">
    <location>
        <begin position="1001"/>
        <end position="1042"/>
    </location>
</feature>
<feature type="repeat" description="WD" evidence="3">
    <location>
        <begin position="1524"/>
        <end position="1563"/>
    </location>
</feature>
<evidence type="ECO:0000259" key="5">
    <source>
        <dbReference type="Pfam" id="PF05729"/>
    </source>
</evidence>
<dbReference type="RefSeq" id="XP_054835571.1">
    <property type="nucleotide sequence ID" value="XM_054979596.1"/>
</dbReference>
<keyword evidence="1 3" id="KW-0853">WD repeat</keyword>
<dbReference type="PROSITE" id="PS50082">
    <property type="entry name" value="WD_REPEATS_2"/>
    <property type="match status" value="4"/>
</dbReference>